<dbReference type="InterPro" id="IPR003644">
    <property type="entry name" value="Calx_beta"/>
</dbReference>
<dbReference type="GO" id="GO:0098703">
    <property type="term" value="P:calcium ion import across plasma membrane"/>
    <property type="evidence" value="ECO:0007669"/>
    <property type="project" value="TreeGrafter"/>
</dbReference>
<evidence type="ECO:0000256" key="5">
    <source>
        <dbReference type="SAM" id="MobiDB-lite"/>
    </source>
</evidence>
<feature type="transmembrane region" description="Helical" evidence="6">
    <location>
        <begin position="490"/>
        <end position="517"/>
    </location>
</feature>
<evidence type="ECO:0000256" key="4">
    <source>
        <dbReference type="ARBA" id="ARBA00023065"/>
    </source>
</evidence>
<dbReference type="Gene3D" id="2.60.40.2030">
    <property type="match status" value="4"/>
</dbReference>
<feature type="domain" description="Calx-beta" evidence="8">
    <location>
        <begin position="18"/>
        <end position="117"/>
    </location>
</feature>
<evidence type="ECO:0000256" key="2">
    <source>
        <dbReference type="ARBA" id="ARBA00022737"/>
    </source>
</evidence>
<dbReference type="SUPFAM" id="SSF141072">
    <property type="entry name" value="CalX-like"/>
    <property type="match status" value="4"/>
</dbReference>
<keyword evidence="6" id="KW-0812">Transmembrane</keyword>
<dbReference type="RefSeq" id="XP_022088023.1">
    <property type="nucleotide sequence ID" value="XM_022232331.1"/>
</dbReference>
<evidence type="ECO:0000256" key="3">
    <source>
        <dbReference type="ARBA" id="ARBA00022837"/>
    </source>
</evidence>
<name>A0A8B7Y4B1_ACAPL</name>
<feature type="signal peptide" evidence="7">
    <location>
        <begin position="1"/>
        <end position="25"/>
    </location>
</feature>
<evidence type="ECO:0000256" key="6">
    <source>
        <dbReference type="SAM" id="Phobius"/>
    </source>
</evidence>
<dbReference type="SMART" id="SM00237">
    <property type="entry name" value="Calx_beta"/>
    <property type="match status" value="4"/>
</dbReference>
<gene>
    <name evidence="10" type="primary">LOC110977846</name>
</gene>
<dbReference type="OrthoDB" id="2324346at2759"/>
<evidence type="ECO:0000259" key="8">
    <source>
        <dbReference type="SMART" id="SM00237"/>
    </source>
</evidence>
<sequence length="673" mass="74374">MIISRVSLSPLVAVFVALFSTVVYCQSTASYNLTQTSYTVREGDTHVIIAINRRGNISVPTSILVTTVSGTAISPGDFTPLNQRREFIENSLVLTVRIVITDDNIQEGDESFRVQISNPSDGGTIGSGSQAEITIQDNDAQFSFESNLYPAVSEAQNSITVAVVRNGYSNREANVYVSTMNRDPNNPNSATPDGDFVRLVETRLQFLPGVNRVEVPVTILSDQIPENTETLVMQIVRVVDGLVGSPSRATLSISDDDVQYEILEESYSVKESTGLTQITVTITKKFNLLEASSIQVYTEDGTATAAGRDYATFFSRVGFAMNQASATAIINILDDNVYEPVPEVFYVGIRDPQPSGFVLTSASRRPITIEDNESILSIVNSTYTVSESDRSVTVQVRRTGDLSQQSSVRARSVAVSATADQDYTPFDLELMFPVNRQGVDLRIAINEDDVTGEGDEVFIVELYNAAVSVLDAEASSARITIQDSPRLSTLAIVLIAVGCSIFVILILIMILCCCAFMRPNEPKEPFSYDRGLRGAPVLDIPREALGRGPVVTYYPDDLDDRGRYRLDRPSRRSDRRNNGSVVQNGGPRITEIDEIEQEPRRESNRHASSDQPPPPPPPAEERLPEGREPEDRFDEPSDPRRSRSMFNPRAEREPYWGKARQSYHSSPNHYGYF</sequence>
<feature type="compositionally biased region" description="Polar residues" evidence="5">
    <location>
        <begin position="662"/>
        <end position="673"/>
    </location>
</feature>
<reference evidence="10" key="1">
    <citation type="submission" date="2025-08" db="UniProtKB">
        <authorList>
            <consortium name="RefSeq"/>
        </authorList>
    </citation>
    <scope>IDENTIFICATION</scope>
</reference>
<feature type="domain" description="Calx-beta" evidence="8">
    <location>
        <begin position="131"/>
        <end position="236"/>
    </location>
</feature>
<dbReference type="PANTHER" id="PTHR11878:SF76">
    <property type="entry name" value="CALX-BETA DOMAIN-CONTAINING PROTEIN"/>
    <property type="match status" value="1"/>
</dbReference>
<accession>A0A8B7Y4B1</accession>
<dbReference type="AlphaFoldDB" id="A0A8B7Y4B1"/>
<evidence type="ECO:0000256" key="1">
    <source>
        <dbReference type="ARBA" id="ARBA00022729"/>
    </source>
</evidence>
<dbReference type="InterPro" id="IPR038081">
    <property type="entry name" value="CalX-like_sf"/>
</dbReference>
<keyword evidence="3" id="KW-0106">Calcium</keyword>
<protein>
    <submittedName>
        <fullName evidence="10">Extracellular matrix protein 3-like isoform X1</fullName>
    </submittedName>
</protein>
<dbReference type="Pfam" id="PF03160">
    <property type="entry name" value="Calx-beta"/>
    <property type="match status" value="3"/>
</dbReference>
<feature type="domain" description="Calx-beta" evidence="8">
    <location>
        <begin position="365"/>
        <end position="463"/>
    </location>
</feature>
<dbReference type="PANTHER" id="PTHR11878">
    <property type="entry name" value="SODIUM/CALCIUM EXCHANGER"/>
    <property type="match status" value="1"/>
</dbReference>
<keyword evidence="4" id="KW-0406">Ion transport</keyword>
<dbReference type="GO" id="GO:0005432">
    <property type="term" value="F:calcium:sodium antiporter activity"/>
    <property type="evidence" value="ECO:0007669"/>
    <property type="project" value="TreeGrafter"/>
</dbReference>
<keyword evidence="2" id="KW-0677">Repeat</keyword>
<evidence type="ECO:0000256" key="7">
    <source>
        <dbReference type="SAM" id="SignalP"/>
    </source>
</evidence>
<dbReference type="GeneID" id="110977846"/>
<keyword evidence="1 7" id="KW-0732">Signal</keyword>
<keyword evidence="6" id="KW-1133">Transmembrane helix</keyword>
<feature type="domain" description="Calx-beta" evidence="8">
    <location>
        <begin position="249"/>
        <end position="350"/>
    </location>
</feature>
<dbReference type="GO" id="GO:0098794">
    <property type="term" value="C:postsynapse"/>
    <property type="evidence" value="ECO:0007669"/>
    <property type="project" value="TreeGrafter"/>
</dbReference>
<evidence type="ECO:0000313" key="9">
    <source>
        <dbReference type="Proteomes" id="UP000694845"/>
    </source>
</evidence>
<dbReference type="GO" id="GO:0042383">
    <property type="term" value="C:sarcolemma"/>
    <property type="evidence" value="ECO:0007669"/>
    <property type="project" value="TreeGrafter"/>
</dbReference>
<evidence type="ECO:0000313" key="10">
    <source>
        <dbReference type="RefSeq" id="XP_022088023.1"/>
    </source>
</evidence>
<feature type="chain" id="PRO_5034698081" evidence="7">
    <location>
        <begin position="26"/>
        <end position="673"/>
    </location>
</feature>
<feature type="compositionally biased region" description="Basic and acidic residues" evidence="5">
    <location>
        <begin position="560"/>
        <end position="577"/>
    </location>
</feature>
<dbReference type="GO" id="GO:0007154">
    <property type="term" value="P:cell communication"/>
    <property type="evidence" value="ECO:0007669"/>
    <property type="project" value="InterPro"/>
</dbReference>
<dbReference type="Proteomes" id="UP000694845">
    <property type="component" value="Unplaced"/>
</dbReference>
<feature type="region of interest" description="Disordered" evidence="5">
    <location>
        <begin position="549"/>
        <end position="673"/>
    </location>
</feature>
<dbReference type="KEGG" id="aplc:110977846"/>
<dbReference type="GO" id="GO:0030424">
    <property type="term" value="C:axon"/>
    <property type="evidence" value="ECO:0007669"/>
    <property type="project" value="TreeGrafter"/>
</dbReference>
<keyword evidence="9" id="KW-1185">Reference proteome</keyword>
<organism evidence="9 10">
    <name type="scientific">Acanthaster planci</name>
    <name type="common">Crown-of-thorns starfish</name>
    <dbReference type="NCBI Taxonomy" id="133434"/>
    <lineage>
        <taxon>Eukaryota</taxon>
        <taxon>Metazoa</taxon>
        <taxon>Echinodermata</taxon>
        <taxon>Eleutherozoa</taxon>
        <taxon>Asterozoa</taxon>
        <taxon>Asteroidea</taxon>
        <taxon>Valvatacea</taxon>
        <taxon>Valvatida</taxon>
        <taxon>Acanthasteridae</taxon>
        <taxon>Acanthaster</taxon>
    </lineage>
</organism>
<keyword evidence="4" id="KW-0813">Transport</keyword>
<dbReference type="InterPro" id="IPR051171">
    <property type="entry name" value="CaCA"/>
</dbReference>
<keyword evidence="6" id="KW-0472">Membrane</keyword>
<proteinExistence type="predicted"/>
<feature type="compositionally biased region" description="Basic and acidic residues" evidence="5">
    <location>
        <begin position="597"/>
        <end position="608"/>
    </location>
</feature>
<feature type="compositionally biased region" description="Basic and acidic residues" evidence="5">
    <location>
        <begin position="619"/>
        <end position="641"/>
    </location>
</feature>